<keyword evidence="1" id="KW-0862">Zinc</keyword>
<proteinExistence type="predicted"/>
<dbReference type="EMBL" id="MT684598">
    <property type="protein sequence ID" value="QNN99337.1"/>
    <property type="molecule type" value="Genomic_DNA"/>
</dbReference>
<sequence>MARTKWEILTARLEKARQEVAELESYMRGMENTPDNARCTGCGEQFTTNADFARHFKIPNEVYLNTGYCPNNPR</sequence>
<accession>A0A7G9UZ82</accession>
<dbReference type="InterPro" id="IPR013087">
    <property type="entry name" value="Znf_C2H2_type"/>
</dbReference>
<dbReference type="Proteomes" id="UP000516151">
    <property type="component" value="Segment"/>
</dbReference>
<evidence type="ECO:0000256" key="2">
    <source>
        <dbReference type="SAM" id="Coils"/>
    </source>
</evidence>
<feature type="domain" description="C2H2-type" evidence="3">
    <location>
        <begin position="37"/>
        <end position="70"/>
    </location>
</feature>
<dbReference type="GO" id="GO:0008270">
    <property type="term" value="F:zinc ion binding"/>
    <property type="evidence" value="ECO:0007669"/>
    <property type="project" value="UniProtKB-KW"/>
</dbReference>
<evidence type="ECO:0000313" key="4">
    <source>
        <dbReference type="EMBL" id="QNN99337.1"/>
    </source>
</evidence>
<evidence type="ECO:0000313" key="5">
    <source>
        <dbReference type="Proteomes" id="UP000516151"/>
    </source>
</evidence>
<keyword evidence="1" id="KW-0479">Metal-binding</keyword>
<dbReference type="KEGG" id="vg:77927560"/>
<organism evidence="4 5">
    <name type="scientific">Streptomyces phage Faust</name>
    <dbReference type="NCBI Taxonomy" id="2767565"/>
    <lineage>
        <taxon>Viruses</taxon>
        <taxon>Duplodnaviria</taxon>
        <taxon>Heunggongvirae</taxon>
        <taxon>Uroviricota</taxon>
        <taxon>Caudoviricetes</taxon>
        <taxon>Stanwilliamsviridae</taxon>
        <taxon>Loccivirinae</taxon>
        <taxon>Faustvirus</taxon>
        <taxon>Faustvirus faust</taxon>
    </lineage>
</organism>
<evidence type="ECO:0000256" key="1">
    <source>
        <dbReference type="PROSITE-ProRule" id="PRU00042"/>
    </source>
</evidence>
<feature type="coiled-coil region" evidence="2">
    <location>
        <begin position="6"/>
        <end position="33"/>
    </location>
</feature>
<evidence type="ECO:0000259" key="3">
    <source>
        <dbReference type="PROSITE" id="PS50157"/>
    </source>
</evidence>
<name>A0A7G9UZ82_9CAUD</name>
<reference evidence="4 5" key="1">
    <citation type="submission" date="2020-06" db="EMBL/GenBank/DDBJ databases">
        <authorList>
            <person name="Arora M.N."/>
            <person name="Dalling M.T."/>
            <person name="Dawson S.P.M."/>
            <person name="Elia S.N."/>
            <person name="Burke B."/>
            <person name="Shaffer C.D."/>
            <person name="Weston-Hafer K.A."/>
            <person name="Garlena R.A."/>
            <person name="Russell D.A."/>
            <person name="Pope W.H."/>
            <person name="Jacobs-Sera D."/>
            <person name="Hatfull G.F."/>
        </authorList>
    </citation>
    <scope>NUCLEOTIDE SEQUENCE [LARGE SCALE GENOMIC DNA]</scope>
</reference>
<dbReference type="PROSITE" id="PS50157">
    <property type="entry name" value="ZINC_FINGER_C2H2_2"/>
    <property type="match status" value="1"/>
</dbReference>
<protein>
    <recommendedName>
        <fullName evidence="3">C2H2-type domain-containing protein</fullName>
    </recommendedName>
</protein>
<gene>
    <name evidence="4" type="primary">265</name>
    <name evidence="4" type="ORF">SEA_FAUST_265</name>
</gene>
<keyword evidence="2" id="KW-0175">Coiled coil</keyword>
<dbReference type="RefSeq" id="YP_010651844.1">
    <property type="nucleotide sequence ID" value="NC_070783.1"/>
</dbReference>
<keyword evidence="5" id="KW-1185">Reference proteome</keyword>
<keyword evidence="1" id="KW-0863">Zinc-finger</keyword>
<dbReference type="GeneID" id="77927560"/>